<dbReference type="SUPFAM" id="SSF55874">
    <property type="entry name" value="ATPase domain of HSP90 chaperone/DNA topoisomerase II/histidine kinase"/>
    <property type="match status" value="1"/>
</dbReference>
<dbReference type="InterPro" id="IPR036890">
    <property type="entry name" value="HATPase_C_sf"/>
</dbReference>
<accession>A0A8E7AWB1</accession>
<dbReference type="PROSITE" id="PS50109">
    <property type="entry name" value="HIS_KIN"/>
    <property type="match status" value="1"/>
</dbReference>
<keyword evidence="3" id="KW-0175">Coiled coil</keyword>
<dbReference type="InterPro" id="IPR004358">
    <property type="entry name" value="Sig_transdc_His_kin-like_C"/>
</dbReference>
<dbReference type="GeneID" id="65097270"/>
<dbReference type="Pfam" id="PF00512">
    <property type="entry name" value="HisKA"/>
    <property type="match status" value="1"/>
</dbReference>
<dbReference type="InterPro" id="IPR003661">
    <property type="entry name" value="HisK_dim/P_dom"/>
</dbReference>
<dbReference type="Gene3D" id="3.30.565.10">
    <property type="entry name" value="Histidine kinase-like ATPase, C-terminal domain"/>
    <property type="match status" value="1"/>
</dbReference>
<evidence type="ECO:0000256" key="2">
    <source>
        <dbReference type="PROSITE-ProRule" id="PRU00169"/>
    </source>
</evidence>
<gene>
    <name evidence="6" type="ORF">KHC33_08760</name>
</gene>
<feature type="modified residue" description="4-aspartylphosphate" evidence="2">
    <location>
        <position position="55"/>
    </location>
</feature>
<dbReference type="PRINTS" id="PR00344">
    <property type="entry name" value="BCTRLSENSOR"/>
</dbReference>
<feature type="coiled-coil region" evidence="3">
    <location>
        <begin position="168"/>
        <end position="195"/>
    </location>
</feature>
<evidence type="ECO:0000313" key="7">
    <source>
        <dbReference type="Proteomes" id="UP000680656"/>
    </source>
</evidence>
<dbReference type="Proteomes" id="UP000680656">
    <property type="component" value="Chromosome"/>
</dbReference>
<keyword evidence="1 2" id="KW-0597">Phosphoprotein</keyword>
<dbReference type="EMBL" id="CP075546">
    <property type="protein sequence ID" value="QVV87469.1"/>
    <property type="molecule type" value="Genomic_DNA"/>
</dbReference>
<dbReference type="Gene3D" id="3.40.50.2300">
    <property type="match status" value="1"/>
</dbReference>
<dbReference type="Pfam" id="PF00072">
    <property type="entry name" value="Response_reg"/>
    <property type="match status" value="1"/>
</dbReference>
<keyword evidence="6" id="KW-0808">Transferase</keyword>
<dbReference type="Gene3D" id="1.10.287.130">
    <property type="match status" value="1"/>
</dbReference>
<dbReference type="SMART" id="SM00388">
    <property type="entry name" value="HisKA"/>
    <property type="match status" value="1"/>
</dbReference>
<dbReference type="SMART" id="SM00448">
    <property type="entry name" value="REC"/>
    <property type="match status" value="1"/>
</dbReference>
<dbReference type="InterPro" id="IPR011006">
    <property type="entry name" value="CheY-like_superfamily"/>
</dbReference>
<dbReference type="PANTHER" id="PTHR43547">
    <property type="entry name" value="TWO-COMPONENT HISTIDINE KINASE"/>
    <property type="match status" value="1"/>
</dbReference>
<evidence type="ECO:0000259" key="5">
    <source>
        <dbReference type="PROSITE" id="PS50110"/>
    </source>
</evidence>
<feature type="domain" description="Response regulatory" evidence="5">
    <location>
        <begin position="6"/>
        <end position="122"/>
    </location>
</feature>
<dbReference type="SUPFAM" id="SSF47384">
    <property type="entry name" value="Homodimeric domain of signal transducing histidine kinase"/>
    <property type="match status" value="1"/>
</dbReference>
<dbReference type="Pfam" id="PF02518">
    <property type="entry name" value="HATPase_c"/>
    <property type="match status" value="1"/>
</dbReference>
<evidence type="ECO:0000259" key="4">
    <source>
        <dbReference type="PROSITE" id="PS50109"/>
    </source>
</evidence>
<keyword evidence="6" id="KW-0418">Kinase</keyword>
<dbReference type="InterPro" id="IPR005467">
    <property type="entry name" value="His_kinase_dom"/>
</dbReference>
<dbReference type="PANTHER" id="PTHR43547:SF2">
    <property type="entry name" value="HYBRID SIGNAL TRANSDUCTION HISTIDINE KINASE C"/>
    <property type="match status" value="1"/>
</dbReference>
<evidence type="ECO:0000256" key="3">
    <source>
        <dbReference type="SAM" id="Coils"/>
    </source>
</evidence>
<dbReference type="InterPro" id="IPR001789">
    <property type="entry name" value="Sig_transdc_resp-reg_receiver"/>
</dbReference>
<dbReference type="GO" id="GO:0000155">
    <property type="term" value="F:phosphorelay sensor kinase activity"/>
    <property type="evidence" value="ECO:0007669"/>
    <property type="project" value="InterPro"/>
</dbReference>
<dbReference type="InterPro" id="IPR036097">
    <property type="entry name" value="HisK_dim/P_sf"/>
</dbReference>
<keyword evidence="7" id="KW-1185">Reference proteome</keyword>
<protein>
    <submittedName>
        <fullName evidence="6">Hybrid sensor histidine kinase/response regulator</fullName>
    </submittedName>
</protein>
<name>A0A8E7AWB1_9EURY</name>
<dbReference type="SMART" id="SM00387">
    <property type="entry name" value="HATPase_c"/>
    <property type="match status" value="1"/>
</dbReference>
<evidence type="ECO:0000256" key="1">
    <source>
        <dbReference type="ARBA" id="ARBA00022553"/>
    </source>
</evidence>
<dbReference type="InterPro" id="IPR003594">
    <property type="entry name" value="HATPase_dom"/>
</dbReference>
<dbReference type="SUPFAM" id="SSF52172">
    <property type="entry name" value="CheY-like"/>
    <property type="match status" value="1"/>
</dbReference>
<evidence type="ECO:0000313" key="6">
    <source>
        <dbReference type="EMBL" id="QVV87469.1"/>
    </source>
</evidence>
<organism evidence="6 7">
    <name type="scientific">Methanospirillum purgamenti</name>
    <dbReference type="NCBI Taxonomy" id="2834276"/>
    <lineage>
        <taxon>Archaea</taxon>
        <taxon>Methanobacteriati</taxon>
        <taxon>Methanobacteriota</taxon>
        <taxon>Stenosarchaea group</taxon>
        <taxon>Methanomicrobia</taxon>
        <taxon>Methanomicrobiales</taxon>
        <taxon>Methanospirillaceae</taxon>
        <taxon>Methanospirillum</taxon>
    </lineage>
</organism>
<sequence length="450" mass="50574">MAGSFKILVVEDSKTQADLLCYYLTQEGYHAVPVDCPASAFAFLSDSSVDLILTDIIMPGMDGYAFCHTLRNDPKYSSIPIVFVSQLSGPADIIRGLCCGANNFIIKPIRKEQLIGEVNNILSQIMDTSQGHEDVGGVLPFHYENHTYSIRSSRYDLLRILLSIYQTAAQKNTELEQTTRELNDFSQHLEELVKERTQALSVTNEIVEHLLMQRTELITRIGHDLKTPLTPLYAFLPYLLRKETDPDKKEILSLLVKDVTVLKQLVERILKMSHISIDSFSEEKTNADIHLISLEVLGNHSYLIEQKGIQVKNYIRPLSFCKISHFHIMTIMENLVSNAINYNSDGGTITLSCEQEGYNQVLTIEDTGIGLTSEQTVRVFEDFYKADESRHDHNAHGLGLSIVRRIVTLYGGFVSVYSPGPGRGSTFQVVLPYPEKESYDMNIQNGGNNG</sequence>
<reference evidence="6 7" key="1">
    <citation type="submission" date="2021-05" db="EMBL/GenBank/DDBJ databases">
        <title>A novel Methanospirillum isolate from a pyrite-forming mixed culture.</title>
        <authorList>
            <person name="Bunk B."/>
            <person name="Sproer C."/>
            <person name="Spring S."/>
            <person name="Pester M."/>
        </authorList>
    </citation>
    <scope>NUCLEOTIDE SEQUENCE [LARGE SCALE GENOMIC DNA]</scope>
    <source>
        <strain evidence="6 7">J.3.6.1-F.2.7.3</strain>
    </source>
</reference>
<dbReference type="KEGG" id="mrtj:KHC33_08760"/>
<dbReference type="AlphaFoldDB" id="A0A8E7AWB1"/>
<dbReference type="CDD" id="cd00082">
    <property type="entry name" value="HisKA"/>
    <property type="match status" value="1"/>
</dbReference>
<feature type="domain" description="Histidine kinase" evidence="4">
    <location>
        <begin position="220"/>
        <end position="435"/>
    </location>
</feature>
<proteinExistence type="predicted"/>
<dbReference type="RefSeq" id="WP_214418290.1">
    <property type="nucleotide sequence ID" value="NZ_CP075546.1"/>
</dbReference>
<dbReference type="PROSITE" id="PS50110">
    <property type="entry name" value="RESPONSE_REGULATORY"/>
    <property type="match status" value="1"/>
</dbReference>